<evidence type="ECO:0000313" key="3">
    <source>
        <dbReference type="Proteomes" id="UP001154282"/>
    </source>
</evidence>
<evidence type="ECO:0008006" key="4">
    <source>
        <dbReference type="Google" id="ProtNLM"/>
    </source>
</evidence>
<accession>A0AAV0N636</accession>
<name>A0AAV0N636_9ROSI</name>
<keyword evidence="3" id="KW-1185">Reference proteome</keyword>
<protein>
    <recommendedName>
        <fullName evidence="4">Secreted protein</fullName>
    </recommendedName>
</protein>
<dbReference type="AlphaFoldDB" id="A0AAV0N636"/>
<feature type="signal peptide" evidence="1">
    <location>
        <begin position="1"/>
        <end position="17"/>
    </location>
</feature>
<sequence length="72" mass="8060">MVLLNIRILWLLQEVWCATVGADALVRSPLISEPVPLLGRNCLGLSRDFGLLGAWGTVEWRCALIRRLLLAF</sequence>
<gene>
    <name evidence="2" type="ORF">LITE_LOCUS31807</name>
</gene>
<organism evidence="2 3">
    <name type="scientific">Linum tenue</name>
    <dbReference type="NCBI Taxonomy" id="586396"/>
    <lineage>
        <taxon>Eukaryota</taxon>
        <taxon>Viridiplantae</taxon>
        <taxon>Streptophyta</taxon>
        <taxon>Embryophyta</taxon>
        <taxon>Tracheophyta</taxon>
        <taxon>Spermatophyta</taxon>
        <taxon>Magnoliopsida</taxon>
        <taxon>eudicotyledons</taxon>
        <taxon>Gunneridae</taxon>
        <taxon>Pentapetalae</taxon>
        <taxon>rosids</taxon>
        <taxon>fabids</taxon>
        <taxon>Malpighiales</taxon>
        <taxon>Linaceae</taxon>
        <taxon>Linum</taxon>
    </lineage>
</organism>
<dbReference type="EMBL" id="CAMGYJ010000008">
    <property type="protein sequence ID" value="CAI0453962.1"/>
    <property type="molecule type" value="Genomic_DNA"/>
</dbReference>
<proteinExistence type="predicted"/>
<reference evidence="2" key="1">
    <citation type="submission" date="2022-08" db="EMBL/GenBank/DDBJ databases">
        <authorList>
            <person name="Gutierrez-Valencia J."/>
        </authorList>
    </citation>
    <scope>NUCLEOTIDE SEQUENCE</scope>
</reference>
<evidence type="ECO:0000313" key="2">
    <source>
        <dbReference type="EMBL" id="CAI0453962.1"/>
    </source>
</evidence>
<feature type="chain" id="PRO_5043505306" description="Secreted protein" evidence="1">
    <location>
        <begin position="18"/>
        <end position="72"/>
    </location>
</feature>
<comment type="caution">
    <text evidence="2">The sequence shown here is derived from an EMBL/GenBank/DDBJ whole genome shotgun (WGS) entry which is preliminary data.</text>
</comment>
<dbReference type="Proteomes" id="UP001154282">
    <property type="component" value="Unassembled WGS sequence"/>
</dbReference>
<keyword evidence="1" id="KW-0732">Signal</keyword>
<evidence type="ECO:0000256" key="1">
    <source>
        <dbReference type="SAM" id="SignalP"/>
    </source>
</evidence>